<reference evidence="2 3" key="1">
    <citation type="journal article" date="2020" name="bioRxiv">
        <title>A chromosome-scale genome assembly for the Fusarium oxysporum strain Fo5176 to establish a model Arabidopsis-fungal pathosystem.</title>
        <authorList>
            <person name="Fokkens L."/>
            <person name="Guo L."/>
            <person name="Dora S."/>
            <person name="Wang B."/>
            <person name="Ye K."/>
            <person name="Sanchez-Rodriguez C."/>
            <person name="Croll D."/>
        </authorList>
    </citation>
    <scope>NUCLEOTIDE SEQUENCE [LARGE SCALE GENOMIC DNA]</scope>
    <source>
        <strain evidence="2 3">Fo5176</strain>
    </source>
</reference>
<evidence type="ECO:0000256" key="1">
    <source>
        <dbReference type="SAM" id="MobiDB-lite"/>
    </source>
</evidence>
<proteinExistence type="predicted"/>
<dbReference type="EMBL" id="JACDXP010000002">
    <property type="protein sequence ID" value="KAF6528245.1"/>
    <property type="molecule type" value="Genomic_DNA"/>
</dbReference>
<sequence length="131" mass="14517">MADERPTPRDEDIPGGRVCVAGRDTAATTYDHVTAGSSASFGALTFEPQQQHAPILDRNSSSSIVLPRGESTEEKRKSANDDEPIFAPITSHTENEKPLLEKRKSHRTEDDLFRVLSRRRTNASTPAEKEE</sequence>
<comment type="caution">
    <text evidence="2">The sequence shown here is derived from an EMBL/GenBank/DDBJ whole genome shotgun (WGS) entry which is preliminary data.</text>
</comment>
<accession>A0A8H6LRM4</accession>
<gene>
    <name evidence="2" type="ORF">HZS61_008547</name>
</gene>
<name>A0A8H6LRM4_FUSOX</name>
<feature type="compositionally biased region" description="Basic and acidic residues" evidence="1">
    <location>
        <begin position="70"/>
        <end position="80"/>
    </location>
</feature>
<feature type="compositionally biased region" description="Basic and acidic residues" evidence="1">
    <location>
        <begin position="93"/>
        <end position="113"/>
    </location>
</feature>
<organism evidence="2 3">
    <name type="scientific">Fusarium oxysporum f. sp. conglutinans</name>
    <dbReference type="NCBI Taxonomy" id="100902"/>
    <lineage>
        <taxon>Eukaryota</taxon>
        <taxon>Fungi</taxon>
        <taxon>Dikarya</taxon>
        <taxon>Ascomycota</taxon>
        <taxon>Pezizomycotina</taxon>
        <taxon>Sordariomycetes</taxon>
        <taxon>Hypocreomycetidae</taxon>
        <taxon>Hypocreales</taxon>
        <taxon>Nectriaceae</taxon>
        <taxon>Fusarium</taxon>
        <taxon>Fusarium oxysporum species complex</taxon>
    </lineage>
</organism>
<evidence type="ECO:0000313" key="3">
    <source>
        <dbReference type="Proteomes" id="UP000593570"/>
    </source>
</evidence>
<dbReference type="AlphaFoldDB" id="A0A8H6LRM4"/>
<evidence type="ECO:0000313" key="2">
    <source>
        <dbReference type="EMBL" id="KAF6528245.1"/>
    </source>
</evidence>
<protein>
    <submittedName>
        <fullName evidence="2">Uncharacterized protein</fullName>
    </submittedName>
</protein>
<feature type="compositionally biased region" description="Polar residues" evidence="1">
    <location>
        <begin position="49"/>
        <end position="64"/>
    </location>
</feature>
<dbReference type="Proteomes" id="UP000593570">
    <property type="component" value="Unassembled WGS sequence"/>
</dbReference>
<feature type="region of interest" description="Disordered" evidence="1">
    <location>
        <begin position="49"/>
        <end position="131"/>
    </location>
</feature>